<evidence type="ECO:0000256" key="1">
    <source>
        <dbReference type="SAM" id="MobiDB-lite"/>
    </source>
</evidence>
<evidence type="ECO:0000313" key="2">
    <source>
        <dbReference type="Proteomes" id="UP000095287"/>
    </source>
</evidence>
<evidence type="ECO:0000313" key="3">
    <source>
        <dbReference type="WBParaSite" id="L893_g31115.t1"/>
    </source>
</evidence>
<keyword evidence="2" id="KW-1185">Reference proteome</keyword>
<name>A0A1I7ZZ82_9BILA</name>
<dbReference type="WBParaSite" id="L893_g31115.t1">
    <property type="protein sequence ID" value="L893_g31115.t1"/>
    <property type="gene ID" value="L893_g31115"/>
</dbReference>
<feature type="region of interest" description="Disordered" evidence="1">
    <location>
        <begin position="70"/>
        <end position="96"/>
    </location>
</feature>
<accession>A0A1I7ZZ82</accession>
<proteinExistence type="predicted"/>
<dbReference type="AlphaFoldDB" id="A0A1I7ZZ82"/>
<protein>
    <submittedName>
        <fullName evidence="3">Uncharacterized protein</fullName>
    </submittedName>
</protein>
<sequence length="155" mass="17498">MVYKLKGLMRAREDLQNFKSFTQVGYRSTRNSPICPELLATNVSHPLVLFLRRAQVPGWVETQNTLWKRKVGNKQVPARKHDQSSPKSASSEPRDLQMAFPEGKINFSSQKHCTLILEKCVAQERCGIASGRSSAVVSEMGNDDCYDAKLERKIT</sequence>
<organism evidence="2 3">
    <name type="scientific">Steinernema glaseri</name>
    <dbReference type="NCBI Taxonomy" id="37863"/>
    <lineage>
        <taxon>Eukaryota</taxon>
        <taxon>Metazoa</taxon>
        <taxon>Ecdysozoa</taxon>
        <taxon>Nematoda</taxon>
        <taxon>Chromadorea</taxon>
        <taxon>Rhabditida</taxon>
        <taxon>Tylenchina</taxon>
        <taxon>Panagrolaimomorpha</taxon>
        <taxon>Strongyloidoidea</taxon>
        <taxon>Steinernematidae</taxon>
        <taxon>Steinernema</taxon>
    </lineage>
</organism>
<dbReference type="Proteomes" id="UP000095287">
    <property type="component" value="Unplaced"/>
</dbReference>
<reference evidence="3" key="1">
    <citation type="submission" date="2016-11" db="UniProtKB">
        <authorList>
            <consortium name="WormBaseParasite"/>
        </authorList>
    </citation>
    <scope>IDENTIFICATION</scope>
</reference>